<accession>A0A0F8Y2D4</accession>
<dbReference type="AlphaFoldDB" id="A0A0F8Y2D4"/>
<gene>
    <name evidence="1" type="ORF">LCGC14_2873630</name>
</gene>
<dbReference type="PROSITE" id="PS51257">
    <property type="entry name" value="PROKAR_LIPOPROTEIN"/>
    <property type="match status" value="1"/>
</dbReference>
<dbReference type="EMBL" id="LAZR01055860">
    <property type="protein sequence ID" value="KKK75448.1"/>
    <property type="molecule type" value="Genomic_DNA"/>
</dbReference>
<evidence type="ECO:0000313" key="1">
    <source>
        <dbReference type="EMBL" id="KKK75448.1"/>
    </source>
</evidence>
<name>A0A0F8Y2D4_9ZZZZ</name>
<sequence length="92" mass="10479">MRVIPITLLLLFLSCWQVPEAQVEVVVVPARPGLAEVRWEAWELEFQEGLGRVLARMTGLPDWEALEIVRVAYQESKAQDIDVFRTLGFIVA</sequence>
<comment type="caution">
    <text evidence="1">The sequence shown here is derived from an EMBL/GenBank/DDBJ whole genome shotgun (WGS) entry which is preliminary data.</text>
</comment>
<organism evidence="1">
    <name type="scientific">marine sediment metagenome</name>
    <dbReference type="NCBI Taxonomy" id="412755"/>
    <lineage>
        <taxon>unclassified sequences</taxon>
        <taxon>metagenomes</taxon>
        <taxon>ecological metagenomes</taxon>
    </lineage>
</organism>
<reference evidence="1" key="1">
    <citation type="journal article" date="2015" name="Nature">
        <title>Complex archaea that bridge the gap between prokaryotes and eukaryotes.</title>
        <authorList>
            <person name="Spang A."/>
            <person name="Saw J.H."/>
            <person name="Jorgensen S.L."/>
            <person name="Zaremba-Niedzwiedzka K."/>
            <person name="Martijn J."/>
            <person name="Lind A.E."/>
            <person name="van Eijk R."/>
            <person name="Schleper C."/>
            <person name="Guy L."/>
            <person name="Ettema T.J."/>
        </authorList>
    </citation>
    <scope>NUCLEOTIDE SEQUENCE</scope>
</reference>
<proteinExistence type="predicted"/>
<feature type="non-terminal residue" evidence="1">
    <location>
        <position position="92"/>
    </location>
</feature>
<protein>
    <submittedName>
        <fullName evidence="1">Uncharacterized protein</fullName>
    </submittedName>
</protein>